<sequence length="382" mass="41104">MRRRNFLTRTGAGLAGLTALSGCTGDGGDGTESASTESATDTEATESATEAGTTAGTVEELSGTLSVATYSSFVGDGAAGNWLKSEFESEHPEVTVEFETPENGLNQYIQRKSEGAPIDADLFVGLNTGELVRADEQLDETLFATASDRIDGADTVKSELQFDPDGRVVPYDTGYISLVYDEGEVDAPGTFDALLEPAYEDALIAQNAQQSDPGRAFLLWTIYNKDPDGYLDYWEGLVDNGVTILSDWEPAYNAYSDEEAPMVVSYSTDQVFYHGEGVDMSRHQVGFLNDQGYANPEGMAQFADSDDAELAQAFASFALTAPAQREIATRNVQFPAVEGVDPGGDFGEYALEPPEPVTFTYDELSGNVSGWIDEWARQIASN</sequence>
<dbReference type="Pfam" id="PF13416">
    <property type="entry name" value="SBP_bac_8"/>
    <property type="match status" value="1"/>
</dbReference>
<protein>
    <submittedName>
        <fullName evidence="3">Thiamine ABC transporter substrate-binding protein</fullName>
    </submittedName>
</protein>
<comment type="caution">
    <text evidence="3">The sequence shown here is derived from an EMBL/GenBank/DDBJ whole genome shotgun (WGS) entry which is preliminary data.</text>
</comment>
<name>A0A847U3I0_9EURY</name>
<proteinExistence type="predicted"/>
<dbReference type="InterPro" id="IPR006059">
    <property type="entry name" value="SBP"/>
</dbReference>
<dbReference type="NCBIfam" id="TIGR01254">
    <property type="entry name" value="sfuA"/>
    <property type="match status" value="1"/>
</dbReference>
<reference evidence="3" key="1">
    <citation type="submission" date="2019-12" db="EMBL/GenBank/DDBJ databases">
        <title>Whole-genome sequence of Halomicrobium mukohataei pws1.</title>
        <authorList>
            <person name="Verma D.K."/>
            <person name="Gopal K."/>
            <person name="Prasad E.S."/>
        </authorList>
    </citation>
    <scope>NUCLEOTIDE SEQUENCE</scope>
    <source>
        <strain evidence="3">Pws1</strain>
    </source>
</reference>
<dbReference type="Gene3D" id="3.40.190.10">
    <property type="entry name" value="Periplasmic binding protein-like II"/>
    <property type="match status" value="2"/>
</dbReference>
<feature type="compositionally biased region" description="Low complexity" evidence="2">
    <location>
        <begin position="31"/>
        <end position="58"/>
    </location>
</feature>
<dbReference type="GO" id="GO:0030975">
    <property type="term" value="F:thiamine binding"/>
    <property type="evidence" value="ECO:0007669"/>
    <property type="project" value="InterPro"/>
</dbReference>
<dbReference type="Proteomes" id="UP000608662">
    <property type="component" value="Unassembled WGS sequence"/>
</dbReference>
<organism evidence="3 4">
    <name type="scientific">Halomicrobium mukohataei</name>
    <dbReference type="NCBI Taxonomy" id="57705"/>
    <lineage>
        <taxon>Archaea</taxon>
        <taxon>Methanobacteriati</taxon>
        <taxon>Methanobacteriota</taxon>
        <taxon>Stenosarchaea group</taxon>
        <taxon>Halobacteria</taxon>
        <taxon>Halobacteriales</taxon>
        <taxon>Haloarculaceae</taxon>
        <taxon>Halomicrobium</taxon>
    </lineage>
</organism>
<keyword evidence="1" id="KW-0732">Signal</keyword>
<evidence type="ECO:0000256" key="1">
    <source>
        <dbReference type="ARBA" id="ARBA00022729"/>
    </source>
</evidence>
<evidence type="ECO:0000256" key="2">
    <source>
        <dbReference type="SAM" id="MobiDB-lite"/>
    </source>
</evidence>
<dbReference type="PROSITE" id="PS51257">
    <property type="entry name" value="PROKAR_LIPOPROTEIN"/>
    <property type="match status" value="1"/>
</dbReference>
<dbReference type="InterPro" id="IPR005948">
    <property type="entry name" value="ThiB-like"/>
</dbReference>
<dbReference type="RefSeq" id="WP_170093951.1">
    <property type="nucleotide sequence ID" value="NZ_WOYG01000001.1"/>
</dbReference>
<accession>A0A847U3I0</accession>
<dbReference type="AlphaFoldDB" id="A0A847U3I0"/>
<dbReference type="PANTHER" id="PTHR30006:SF2">
    <property type="entry name" value="ABC TRANSPORTER SUBSTRATE-BINDING PROTEIN"/>
    <property type="match status" value="1"/>
</dbReference>
<dbReference type="EMBL" id="WOYG01000001">
    <property type="protein sequence ID" value="NLV10223.1"/>
    <property type="molecule type" value="Genomic_DNA"/>
</dbReference>
<feature type="region of interest" description="Disordered" evidence="2">
    <location>
        <begin position="20"/>
        <end position="58"/>
    </location>
</feature>
<dbReference type="OrthoDB" id="130870at2157"/>
<dbReference type="SUPFAM" id="SSF53850">
    <property type="entry name" value="Periplasmic binding protein-like II"/>
    <property type="match status" value="1"/>
</dbReference>
<dbReference type="GO" id="GO:0015888">
    <property type="term" value="P:thiamine transport"/>
    <property type="evidence" value="ECO:0007669"/>
    <property type="project" value="InterPro"/>
</dbReference>
<dbReference type="PANTHER" id="PTHR30006">
    <property type="entry name" value="THIAMINE-BINDING PERIPLASMIC PROTEIN-RELATED"/>
    <property type="match status" value="1"/>
</dbReference>
<evidence type="ECO:0000313" key="4">
    <source>
        <dbReference type="Proteomes" id="UP000608662"/>
    </source>
</evidence>
<gene>
    <name evidence="3" type="ORF">GOC74_09805</name>
</gene>
<evidence type="ECO:0000313" key="3">
    <source>
        <dbReference type="EMBL" id="NLV10223.1"/>
    </source>
</evidence>